<sequence>MSESSSDSSIYGEESETVIPAKRIKGIFHTEEYKRNVIRKSKVAGKQHTNWRGNIVESRKTDDPCSCKKKCFSSLTTEYLQYRLSHFNNFKNKNEQDIYLQGLITVANVQRKRSMMM</sequence>
<protein>
    <submittedName>
        <fullName evidence="1">Uncharacterized protein</fullName>
    </submittedName>
</protein>
<keyword evidence="2" id="KW-1185">Reference proteome</keyword>
<evidence type="ECO:0000313" key="1">
    <source>
        <dbReference type="EMBL" id="CAH0561691.1"/>
    </source>
</evidence>
<accession>A0A9P0BE75</accession>
<dbReference type="Proteomes" id="UP001154078">
    <property type="component" value="Chromosome 8"/>
</dbReference>
<dbReference type="EMBL" id="OV121139">
    <property type="protein sequence ID" value="CAH0561691.1"/>
    <property type="molecule type" value="Genomic_DNA"/>
</dbReference>
<name>A0A9P0BE75_BRAAE</name>
<dbReference type="OrthoDB" id="7475343at2759"/>
<reference evidence="1" key="1">
    <citation type="submission" date="2021-12" db="EMBL/GenBank/DDBJ databases">
        <authorList>
            <person name="King R."/>
        </authorList>
    </citation>
    <scope>NUCLEOTIDE SEQUENCE</scope>
</reference>
<evidence type="ECO:0000313" key="2">
    <source>
        <dbReference type="Proteomes" id="UP001154078"/>
    </source>
</evidence>
<gene>
    <name evidence="1" type="ORF">MELIAE_LOCUS11029</name>
</gene>
<organism evidence="1 2">
    <name type="scientific">Brassicogethes aeneus</name>
    <name type="common">Rape pollen beetle</name>
    <name type="synonym">Meligethes aeneus</name>
    <dbReference type="NCBI Taxonomy" id="1431903"/>
    <lineage>
        <taxon>Eukaryota</taxon>
        <taxon>Metazoa</taxon>
        <taxon>Ecdysozoa</taxon>
        <taxon>Arthropoda</taxon>
        <taxon>Hexapoda</taxon>
        <taxon>Insecta</taxon>
        <taxon>Pterygota</taxon>
        <taxon>Neoptera</taxon>
        <taxon>Endopterygota</taxon>
        <taxon>Coleoptera</taxon>
        <taxon>Polyphaga</taxon>
        <taxon>Cucujiformia</taxon>
        <taxon>Nitidulidae</taxon>
        <taxon>Meligethinae</taxon>
        <taxon>Brassicogethes</taxon>
    </lineage>
</organism>
<proteinExistence type="predicted"/>
<dbReference type="AlphaFoldDB" id="A0A9P0BE75"/>